<accession>A0ABQ3K535</accession>
<dbReference type="Proteomes" id="UP000632154">
    <property type="component" value="Unassembled WGS sequence"/>
</dbReference>
<reference evidence="2" key="1">
    <citation type="journal article" date="2019" name="Int. J. Syst. Evol. Microbiol.">
        <title>The Global Catalogue of Microorganisms (GCM) 10K type strain sequencing project: providing services to taxonomists for standard genome sequencing and annotation.</title>
        <authorList>
            <consortium name="The Broad Institute Genomics Platform"/>
            <consortium name="The Broad Institute Genome Sequencing Center for Infectious Disease"/>
            <person name="Wu L."/>
            <person name="Ma J."/>
        </authorList>
    </citation>
    <scope>NUCLEOTIDE SEQUENCE [LARGE SCALE GENOMIC DNA]</scope>
    <source>
        <strain evidence="2">CGMCC 1.18439</strain>
    </source>
</reference>
<dbReference type="Pfam" id="PF09998">
    <property type="entry name" value="DUF2239"/>
    <property type="match status" value="1"/>
</dbReference>
<keyword evidence="2" id="KW-1185">Reference proteome</keyword>
<comment type="caution">
    <text evidence="1">The sequence shown here is derived from an EMBL/GenBank/DDBJ whole genome shotgun (WGS) entry which is preliminary data.</text>
</comment>
<dbReference type="RefSeq" id="WP_189642745.1">
    <property type="nucleotide sequence ID" value="NZ_BNAL01000011.1"/>
</dbReference>
<dbReference type="InterPro" id="IPR018715">
    <property type="entry name" value="DUF2239"/>
</dbReference>
<protein>
    <recommendedName>
        <fullName evidence="3">DUF2239 domain-containing protein</fullName>
    </recommendedName>
</protein>
<name>A0ABQ3K535_9DEIO</name>
<proteinExistence type="predicted"/>
<sequence>MNEQTFTAFAGSRHLGTAELPTLLRQLFAQREQVTRGDILIFDDQTGKQADFDWRGTLEEVLERTAPQPPRRGPGRPKLGVTSREVTLLPRQWDWLEGQPGGVSATLRRLIDAERKRHPQAAAQQQARAAADRFMLTLAGDLAGYQEASRALYAGDLAAFRDAMQAWPPDIRSHAQRLAEPAFAALPAALPDETARP</sequence>
<dbReference type="EMBL" id="BNAL01000011">
    <property type="protein sequence ID" value="GHG01207.1"/>
    <property type="molecule type" value="Genomic_DNA"/>
</dbReference>
<gene>
    <name evidence="1" type="ORF">GCM10017783_11790</name>
</gene>
<evidence type="ECO:0008006" key="3">
    <source>
        <dbReference type="Google" id="ProtNLM"/>
    </source>
</evidence>
<evidence type="ECO:0000313" key="1">
    <source>
        <dbReference type="EMBL" id="GHG01207.1"/>
    </source>
</evidence>
<organism evidence="1 2">
    <name type="scientific">Deinococcus piscis</name>
    <dbReference type="NCBI Taxonomy" id="394230"/>
    <lineage>
        <taxon>Bacteria</taxon>
        <taxon>Thermotogati</taxon>
        <taxon>Deinococcota</taxon>
        <taxon>Deinococci</taxon>
        <taxon>Deinococcales</taxon>
        <taxon>Deinococcaceae</taxon>
        <taxon>Deinococcus</taxon>
    </lineage>
</organism>
<evidence type="ECO:0000313" key="2">
    <source>
        <dbReference type="Proteomes" id="UP000632154"/>
    </source>
</evidence>